<dbReference type="Pfam" id="PF06779">
    <property type="entry name" value="MFS_4"/>
    <property type="match status" value="1"/>
</dbReference>
<evidence type="ECO:0000256" key="3">
    <source>
        <dbReference type="ARBA" id="ARBA00022989"/>
    </source>
</evidence>
<evidence type="ECO:0000256" key="1">
    <source>
        <dbReference type="ARBA" id="ARBA00022475"/>
    </source>
</evidence>
<evidence type="ECO:0000256" key="4">
    <source>
        <dbReference type="ARBA" id="ARBA00023136"/>
    </source>
</evidence>
<proteinExistence type="predicted"/>
<sequence>MSVQSFSDEQRNAWSLKKSVMTMLTGMVTLIVVMGMGRFSLTPQIPLMIADGHLTLSSAGILAAMNYIGYLGGAVHVSRLKAHHAVYLKTGLLVTALVTLLSGFTTNFSLQCLYRFVAGTGGAWALIIVTSWTQLMLGTHGAPRMSAAVFTGPGAGITLTGLLAWAMAGHHVNAEGAWMVYGGVAVVGAALIWKQLPASLPVRQTQAQPVSMSRELKILLAAYTLAGFGYILPATFLSQMAREVFAGGALAAFFWPLFGLSAVAGVLLVILFAARIDTRNTLALTMLLQGAGVAMPVLMPGAAGLFIATIMTGLGFLSIMQLTMRLARQVTTGPVATTVALLTSGYATGQLTGPLISSASVHLTGSLQPALLIAALGLASAGVMILLGIRSRRDDPA</sequence>
<evidence type="ECO:0000313" key="7">
    <source>
        <dbReference type="EMBL" id="ALB55217.1"/>
    </source>
</evidence>
<keyword evidence="3 5" id="KW-1133">Transmembrane helix</keyword>
<dbReference type="AlphaFoldDB" id="A0AAC8VQP5"/>
<keyword evidence="10" id="KW-1185">Reference proteome</keyword>
<dbReference type="Proteomes" id="UP000061974">
    <property type="component" value="Chromosome"/>
</dbReference>
<dbReference type="InterPro" id="IPR020846">
    <property type="entry name" value="MFS_dom"/>
</dbReference>
<feature type="transmembrane region" description="Helical" evidence="5">
    <location>
        <begin position="369"/>
        <end position="389"/>
    </location>
</feature>
<feature type="transmembrane region" description="Helical" evidence="5">
    <location>
        <begin position="20"/>
        <end position="41"/>
    </location>
</feature>
<dbReference type="GO" id="GO:0022857">
    <property type="term" value="F:transmembrane transporter activity"/>
    <property type="evidence" value="ECO:0007669"/>
    <property type="project" value="InterPro"/>
</dbReference>
<dbReference type="Proteomes" id="UP000254849">
    <property type="component" value="Unassembled WGS sequence"/>
</dbReference>
<dbReference type="RefSeq" id="WP_007698487.1">
    <property type="nucleotide sequence ID" value="NZ_AJKW01000008.1"/>
</dbReference>
<dbReference type="Gene3D" id="1.20.1250.20">
    <property type="entry name" value="MFS general substrate transporter like domains"/>
    <property type="match status" value="2"/>
</dbReference>
<dbReference type="InterPro" id="IPR036259">
    <property type="entry name" value="MFS_trans_sf"/>
</dbReference>
<keyword evidence="2 5" id="KW-0812">Transmembrane</keyword>
<keyword evidence="4 5" id="KW-0472">Membrane</keyword>
<feature type="transmembrane region" description="Helical" evidence="5">
    <location>
        <begin position="178"/>
        <end position="197"/>
    </location>
</feature>
<dbReference type="EMBL" id="CP012257">
    <property type="protein sequence ID" value="ALB55217.1"/>
    <property type="molecule type" value="Genomic_DNA"/>
</dbReference>
<evidence type="ECO:0000313" key="9">
    <source>
        <dbReference type="Proteomes" id="UP000061974"/>
    </source>
</evidence>
<dbReference type="PANTHER" id="PTHR23537">
    <property type="match status" value="1"/>
</dbReference>
<feature type="domain" description="Major facilitator superfamily (MFS) profile" evidence="6">
    <location>
        <begin position="215"/>
        <end position="397"/>
    </location>
</feature>
<dbReference type="PROSITE" id="PS50850">
    <property type="entry name" value="MFS"/>
    <property type="match status" value="1"/>
</dbReference>
<feature type="transmembrane region" description="Helical" evidence="5">
    <location>
        <begin position="147"/>
        <end position="166"/>
    </location>
</feature>
<feature type="transmembrane region" description="Helical" evidence="5">
    <location>
        <begin position="218"/>
        <end position="241"/>
    </location>
</feature>
<feature type="transmembrane region" description="Helical" evidence="5">
    <location>
        <begin position="305"/>
        <end position="323"/>
    </location>
</feature>
<feature type="transmembrane region" description="Helical" evidence="5">
    <location>
        <begin position="330"/>
        <end position="349"/>
    </location>
</feature>
<dbReference type="SUPFAM" id="SSF103473">
    <property type="entry name" value="MFS general substrate transporter"/>
    <property type="match status" value="1"/>
</dbReference>
<evidence type="ECO:0000256" key="5">
    <source>
        <dbReference type="SAM" id="Phobius"/>
    </source>
</evidence>
<gene>
    <name evidence="7" type="ORF">AFK65_11290</name>
    <name evidence="8" type="ORF">NCTC9529_02308</name>
</gene>
<keyword evidence="1" id="KW-1003">Cell membrane</keyword>
<feature type="transmembrane region" description="Helical" evidence="5">
    <location>
        <begin position="85"/>
        <end position="104"/>
    </location>
</feature>
<feature type="transmembrane region" description="Helical" evidence="5">
    <location>
        <begin position="53"/>
        <end position="73"/>
    </location>
</feature>
<dbReference type="InterPro" id="IPR010645">
    <property type="entry name" value="MFS_4"/>
</dbReference>
<evidence type="ECO:0000313" key="8">
    <source>
        <dbReference type="EMBL" id="STD09420.1"/>
    </source>
</evidence>
<reference evidence="9" key="1">
    <citation type="submission" date="2015-07" db="EMBL/GenBank/DDBJ databases">
        <authorList>
            <person name="Moine D."/>
            <person name="Kassam M."/>
        </authorList>
    </citation>
    <scope>NUCLEOTIDE SEQUENCE [LARGE SCALE GENOMIC DNA]</scope>
    <source>
        <strain evidence="9">NCTC 9529</strain>
    </source>
</reference>
<reference evidence="7 9" key="3">
    <citation type="journal article" date="2016" name="Genome Announc.">
        <title>Fully Closed Genome Sequences of Five Type Strains of the Genus Cronobacter and One Cronobacter sakazakii Strain.</title>
        <authorList>
            <person name="Moine D."/>
            <person name="Kassam M."/>
            <person name="Baert L."/>
            <person name="Tang Y."/>
            <person name="Barretto C."/>
            <person name="Ngom Bru C."/>
            <person name="Klijn A."/>
            <person name="Descombes P."/>
        </authorList>
    </citation>
    <scope>NUCLEOTIDE SEQUENCE [LARGE SCALE GENOMIC DNA]</scope>
    <source>
        <strain evidence="7 9">NCTC 9529</strain>
    </source>
</reference>
<dbReference type="GO" id="GO:0005886">
    <property type="term" value="C:plasma membrane"/>
    <property type="evidence" value="ECO:0007669"/>
    <property type="project" value="TreeGrafter"/>
</dbReference>
<protein>
    <submittedName>
        <fullName evidence="7">MFS superfamily transporter</fullName>
    </submittedName>
    <submittedName>
        <fullName evidence="8">Protein of uncharacterized function (DUF1228)</fullName>
    </submittedName>
</protein>
<feature type="transmembrane region" description="Helical" evidence="5">
    <location>
        <begin position="116"/>
        <end position="135"/>
    </location>
</feature>
<evidence type="ECO:0000256" key="2">
    <source>
        <dbReference type="ARBA" id="ARBA00022692"/>
    </source>
</evidence>
<dbReference type="KEGG" id="cui:AFK65_11290"/>
<evidence type="ECO:0000259" key="6">
    <source>
        <dbReference type="PROSITE" id="PS50850"/>
    </source>
</evidence>
<dbReference type="EMBL" id="UFYH01000001">
    <property type="protein sequence ID" value="STD09420.1"/>
    <property type="molecule type" value="Genomic_DNA"/>
</dbReference>
<feature type="transmembrane region" description="Helical" evidence="5">
    <location>
        <begin position="253"/>
        <end position="274"/>
    </location>
</feature>
<name>A0AAC8VQP5_9ENTR</name>
<evidence type="ECO:0000313" key="10">
    <source>
        <dbReference type="Proteomes" id="UP000254849"/>
    </source>
</evidence>
<accession>A0AAC8VQP5</accession>
<reference evidence="9" key="2">
    <citation type="submission" date="2015-09" db="EMBL/GenBank/DDBJ databases">
        <title>Cronobacter genome sequencing and assembly.</title>
        <authorList>
            <person name="Descombes P."/>
            <person name="Baert L."/>
            <person name="Ngom-Bru C."/>
            <person name="Barretto C."/>
        </authorList>
    </citation>
    <scope>NUCLEOTIDE SEQUENCE [LARGE SCALE GENOMIC DNA]</scope>
    <source>
        <strain evidence="9">NCTC 9529</strain>
    </source>
</reference>
<dbReference type="PANTHER" id="PTHR23537:SF1">
    <property type="entry name" value="SUGAR TRANSPORTER"/>
    <property type="match status" value="1"/>
</dbReference>
<organism evidence="7 9">
    <name type="scientific">Cronobacter universalis NCTC 9529</name>
    <dbReference type="NCBI Taxonomy" id="1074000"/>
    <lineage>
        <taxon>Bacteria</taxon>
        <taxon>Pseudomonadati</taxon>
        <taxon>Pseudomonadota</taxon>
        <taxon>Gammaproteobacteria</taxon>
        <taxon>Enterobacterales</taxon>
        <taxon>Enterobacteriaceae</taxon>
        <taxon>Cronobacter</taxon>
    </lineage>
</organism>
<reference evidence="8 10" key="4">
    <citation type="submission" date="2018-06" db="EMBL/GenBank/DDBJ databases">
        <authorList>
            <consortium name="Pathogen Informatics"/>
            <person name="Doyle S."/>
        </authorList>
    </citation>
    <scope>NUCLEOTIDE SEQUENCE [LARGE SCALE GENOMIC DNA]</scope>
    <source>
        <strain evidence="10">NCTC 9529</strain>
        <strain evidence="8">NCTC9529</strain>
    </source>
</reference>